<evidence type="ECO:0000313" key="2">
    <source>
        <dbReference type="Proteomes" id="UP000267798"/>
    </source>
</evidence>
<organism evidence="1 2">
    <name type="scientific">Paenibacillus pinisoli</name>
    <dbReference type="NCBI Taxonomy" id="1276110"/>
    <lineage>
        <taxon>Bacteria</taxon>
        <taxon>Bacillati</taxon>
        <taxon>Bacillota</taxon>
        <taxon>Bacilli</taxon>
        <taxon>Bacillales</taxon>
        <taxon>Paenibacillaceae</taxon>
        <taxon>Paenibacillus</taxon>
    </lineage>
</organism>
<comment type="caution">
    <text evidence="1">The sequence shown here is derived from an EMBL/GenBank/DDBJ whole genome shotgun (WGS) entry which is preliminary data.</text>
</comment>
<proteinExistence type="predicted"/>
<dbReference type="RefSeq" id="WP_120106883.1">
    <property type="nucleotide sequence ID" value="NZ_QXQB01000001.1"/>
</dbReference>
<sequence length="73" mass="8325">MSQTMKFAKHVIGNRNIRLLQENGLTVVPLKLMEQLKTVKEQQMIIIDGVALTVKPFEEKHLETAVAGYVCWD</sequence>
<accession>A0A3A6PI59</accession>
<dbReference type="AlphaFoldDB" id="A0A3A6PI59"/>
<dbReference type="EMBL" id="QXQB01000001">
    <property type="protein sequence ID" value="RJX40897.1"/>
    <property type="molecule type" value="Genomic_DNA"/>
</dbReference>
<reference evidence="1 2" key="1">
    <citation type="submission" date="2018-09" db="EMBL/GenBank/DDBJ databases">
        <title>Paenibacillus aracenensis nov. sp. isolated from a cave in southern Spain.</title>
        <authorList>
            <person name="Jurado V."/>
            <person name="Gutierrez-Patricio S."/>
            <person name="Gonzalez-Pimentel J.L."/>
            <person name="Miller A.Z."/>
            <person name="Laiz L."/>
            <person name="Saiz-Jimenez C."/>
        </authorList>
    </citation>
    <scope>NUCLEOTIDE SEQUENCE [LARGE SCALE GENOMIC DNA]</scope>
    <source>
        <strain evidence="1 2">JCM 19203</strain>
    </source>
</reference>
<dbReference type="Proteomes" id="UP000267798">
    <property type="component" value="Unassembled WGS sequence"/>
</dbReference>
<gene>
    <name evidence="1" type="ORF">D3P09_02425</name>
</gene>
<name>A0A3A6PI59_9BACL</name>
<evidence type="ECO:0000313" key="1">
    <source>
        <dbReference type="EMBL" id="RJX40897.1"/>
    </source>
</evidence>
<keyword evidence="2" id="KW-1185">Reference proteome</keyword>
<protein>
    <submittedName>
        <fullName evidence="1">Uncharacterized protein</fullName>
    </submittedName>
</protein>